<evidence type="ECO:0000313" key="10">
    <source>
        <dbReference type="EMBL" id="MCQ8126882.1"/>
    </source>
</evidence>
<keyword evidence="4 8" id="KW-0812">Transmembrane</keyword>
<keyword evidence="5 8" id="KW-1133">Transmembrane helix</keyword>
<accession>A0ABT1TZA8</accession>
<comment type="subcellular location">
    <subcellularLocation>
        <location evidence="2">Cell membrane</location>
    </subcellularLocation>
    <subcellularLocation>
        <location evidence="1">Membrane</location>
        <topology evidence="1">Single-pass membrane protein</topology>
    </subcellularLocation>
</comment>
<sequence>MAIYDTEEEQVEQLKKWWEANNSSLIAGVVTAILLVTGWNVWQNRQLEQRSQASQLYQNLLASAAKNDSAAIEKLADQLAVEHGSMAYAHFAALAKAKSKVDAGDLEAAKAILQQQVQNAGDEQLRHVARLRLTQLMLATGQHEEGLKLIAAVDPAKAEGFAASYDELEGDLYVAMDRLDEARTAYQNAIRTGQATALTQFKLDDIAAPAFNPAAANLPQ</sequence>
<feature type="domain" description="Ancillary SecYEG translocon subunit/Cell division coordinator CpoB TPR" evidence="9">
    <location>
        <begin position="15"/>
        <end position="207"/>
    </location>
</feature>
<dbReference type="EMBL" id="JANIBK010000001">
    <property type="protein sequence ID" value="MCQ8126882.1"/>
    <property type="molecule type" value="Genomic_DNA"/>
</dbReference>
<proteinExistence type="predicted"/>
<evidence type="ECO:0000256" key="5">
    <source>
        <dbReference type="ARBA" id="ARBA00022989"/>
    </source>
</evidence>
<keyword evidence="6 8" id="KW-0472">Membrane</keyword>
<keyword evidence="11" id="KW-1185">Reference proteome</keyword>
<name>A0ABT1TZA8_9GAMM</name>
<dbReference type="PANTHER" id="PTHR38035">
    <property type="entry name" value="UPF0070 PROTEIN YFGM"/>
    <property type="match status" value="1"/>
</dbReference>
<dbReference type="InterPro" id="IPR026039">
    <property type="entry name" value="YfgM"/>
</dbReference>
<gene>
    <name evidence="10" type="ORF">NP596_00315</name>
</gene>
<evidence type="ECO:0000256" key="1">
    <source>
        <dbReference type="ARBA" id="ARBA00004167"/>
    </source>
</evidence>
<feature type="transmembrane region" description="Helical" evidence="8">
    <location>
        <begin position="24"/>
        <end position="42"/>
    </location>
</feature>
<dbReference type="PANTHER" id="PTHR38035:SF1">
    <property type="entry name" value="ANCILLARY SECYEG TRANSLOCON SUBUNIT"/>
    <property type="match status" value="1"/>
</dbReference>
<comment type="caution">
    <text evidence="10">The sequence shown here is derived from an EMBL/GenBank/DDBJ whole genome shotgun (WGS) entry which is preliminary data.</text>
</comment>
<evidence type="ECO:0000256" key="6">
    <source>
        <dbReference type="ARBA" id="ARBA00023136"/>
    </source>
</evidence>
<organism evidence="10 11">
    <name type="scientific">Methylomonas rivi</name>
    <dbReference type="NCBI Taxonomy" id="2952226"/>
    <lineage>
        <taxon>Bacteria</taxon>
        <taxon>Pseudomonadati</taxon>
        <taxon>Pseudomonadota</taxon>
        <taxon>Gammaproteobacteria</taxon>
        <taxon>Methylococcales</taxon>
        <taxon>Methylococcaceae</taxon>
        <taxon>Methylomonas</taxon>
    </lineage>
</organism>
<dbReference type="Pfam" id="PF09976">
    <property type="entry name" value="TPR_21"/>
    <property type="match status" value="1"/>
</dbReference>
<evidence type="ECO:0000256" key="7">
    <source>
        <dbReference type="ARBA" id="ARBA00023186"/>
    </source>
</evidence>
<evidence type="ECO:0000313" key="11">
    <source>
        <dbReference type="Proteomes" id="UP001524586"/>
    </source>
</evidence>
<evidence type="ECO:0000256" key="2">
    <source>
        <dbReference type="ARBA" id="ARBA00004236"/>
    </source>
</evidence>
<evidence type="ECO:0000256" key="4">
    <source>
        <dbReference type="ARBA" id="ARBA00022692"/>
    </source>
</evidence>
<evidence type="ECO:0000256" key="3">
    <source>
        <dbReference type="ARBA" id="ARBA00022475"/>
    </source>
</evidence>
<dbReference type="RefSeq" id="WP_256613202.1">
    <property type="nucleotide sequence ID" value="NZ_JANIBK010000001.1"/>
</dbReference>
<protein>
    <submittedName>
        <fullName evidence="10">Tetratricopeptide repeat protein</fullName>
    </submittedName>
</protein>
<evidence type="ECO:0000259" key="9">
    <source>
        <dbReference type="Pfam" id="PF09976"/>
    </source>
</evidence>
<evidence type="ECO:0000256" key="8">
    <source>
        <dbReference type="SAM" id="Phobius"/>
    </source>
</evidence>
<dbReference type="InterPro" id="IPR018704">
    <property type="entry name" value="SecYEG/CpoB_TPR"/>
</dbReference>
<keyword evidence="3" id="KW-1003">Cell membrane</keyword>
<reference evidence="10 11" key="1">
    <citation type="submission" date="2022-07" db="EMBL/GenBank/DDBJ databases">
        <title>Methylomonas rivi sp. nov., Methylomonas rosea sp. nov., Methylomonas aureus sp. nov. and Methylomonas subterranea sp. nov., four novel methanotrophs isolated from a freshwater creek and the deep terrestrial subsurface.</title>
        <authorList>
            <person name="Abin C."/>
            <person name="Sankaranarayanan K."/>
            <person name="Garner C."/>
            <person name="Sindelar R."/>
            <person name="Kotary K."/>
            <person name="Garner R."/>
            <person name="Barclay S."/>
            <person name="Lawson P."/>
            <person name="Krumholz L."/>
        </authorList>
    </citation>
    <scope>NUCLEOTIDE SEQUENCE [LARGE SCALE GENOMIC DNA]</scope>
    <source>
        <strain evidence="10 11">WSC-6</strain>
    </source>
</reference>
<dbReference type="Proteomes" id="UP001524586">
    <property type="component" value="Unassembled WGS sequence"/>
</dbReference>
<keyword evidence="7" id="KW-0143">Chaperone</keyword>
<dbReference type="PIRSF" id="PIRSF006170">
    <property type="entry name" value="YfgM"/>
    <property type="match status" value="1"/>
</dbReference>